<dbReference type="CDD" id="cd03013">
    <property type="entry name" value="PRX5_like"/>
    <property type="match status" value="1"/>
</dbReference>
<sequence length="160" mass="16843">MIKVGDKLPAFTFLTPTADGGRKEITTDEVFAGKKVILVAVPGAFTPTCSKSHVPGFIQNFDEIRAKGVDTIAVTAVNDAYVLGAWREALGAGDKIVFLADGAAAFAKEVGLNLDPSPSMGVRSKRYAAIVEDGVVKELQVEEKSSETTCSAAPSILEKL</sequence>
<dbReference type="EC" id="1.11.1.27" evidence="6"/>
<accession>A0A212LGX4</accession>
<evidence type="ECO:0000256" key="2">
    <source>
        <dbReference type="ARBA" id="ARBA00022862"/>
    </source>
</evidence>
<dbReference type="EMBL" id="FMJD01000008">
    <property type="protein sequence ID" value="SCM76639.1"/>
    <property type="molecule type" value="Genomic_DNA"/>
</dbReference>
<dbReference type="InterPro" id="IPR013740">
    <property type="entry name" value="Redoxin"/>
</dbReference>
<dbReference type="GO" id="GO:0034599">
    <property type="term" value="P:cellular response to oxidative stress"/>
    <property type="evidence" value="ECO:0007669"/>
    <property type="project" value="InterPro"/>
</dbReference>
<evidence type="ECO:0000313" key="8">
    <source>
        <dbReference type="EMBL" id="SCM76639.1"/>
    </source>
</evidence>
<comment type="similarity">
    <text evidence="6">Belongs to the peroxiredoxin family. Prx5 subfamily.</text>
</comment>
<dbReference type="InterPro" id="IPR037944">
    <property type="entry name" value="PRX5-like"/>
</dbReference>
<dbReference type="RefSeq" id="WP_288196756.1">
    <property type="nucleotide sequence ID" value="NZ_LT608334.1"/>
</dbReference>
<protein>
    <recommendedName>
        <fullName evidence="6">Glutathione-dependent peroxiredoxin</fullName>
        <ecNumber evidence="6">1.11.1.27</ecNumber>
    </recommendedName>
</protein>
<gene>
    <name evidence="8" type="ORF">KL86PLE_40444</name>
</gene>
<evidence type="ECO:0000256" key="6">
    <source>
        <dbReference type="RuleBase" id="RU366011"/>
    </source>
</evidence>
<keyword evidence="3 6" id="KW-0560">Oxidoreductase</keyword>
<feature type="active site" description="Cysteine sulfenic acid (-SOH) intermediate" evidence="5">
    <location>
        <position position="49"/>
    </location>
</feature>
<keyword evidence="4 6" id="KW-0676">Redox-active center</keyword>
<feature type="domain" description="Thioredoxin" evidence="7">
    <location>
        <begin position="2"/>
        <end position="160"/>
    </location>
</feature>
<dbReference type="GO" id="GO:0045454">
    <property type="term" value="P:cell redox homeostasis"/>
    <property type="evidence" value="ECO:0007669"/>
    <property type="project" value="TreeGrafter"/>
</dbReference>
<reference evidence="8" key="1">
    <citation type="submission" date="2016-08" db="EMBL/GenBank/DDBJ databases">
        <authorList>
            <person name="Seilhamer J.J."/>
        </authorList>
    </citation>
    <scope>NUCLEOTIDE SEQUENCE</scope>
    <source>
        <strain evidence="8">86</strain>
    </source>
</reference>
<dbReference type="InterPro" id="IPR036249">
    <property type="entry name" value="Thioredoxin-like_sf"/>
</dbReference>
<evidence type="ECO:0000256" key="5">
    <source>
        <dbReference type="PIRSR" id="PIRSR637944-1"/>
    </source>
</evidence>
<dbReference type="PANTHER" id="PTHR10430:SF16">
    <property type="entry name" value="PEROXIREDOXIN-5, MITOCHONDRIAL"/>
    <property type="match status" value="1"/>
</dbReference>
<evidence type="ECO:0000259" key="7">
    <source>
        <dbReference type="PROSITE" id="PS51352"/>
    </source>
</evidence>
<organism evidence="8">
    <name type="scientific">uncultured Pleomorphomonas sp</name>
    <dbReference type="NCBI Taxonomy" id="442121"/>
    <lineage>
        <taxon>Bacteria</taxon>
        <taxon>Pseudomonadati</taxon>
        <taxon>Pseudomonadota</taxon>
        <taxon>Alphaproteobacteria</taxon>
        <taxon>Hyphomicrobiales</taxon>
        <taxon>Pleomorphomonadaceae</taxon>
        <taxon>Pleomorphomonas</taxon>
        <taxon>environmental samples</taxon>
    </lineage>
</organism>
<proteinExistence type="inferred from homology"/>
<dbReference type="Pfam" id="PF08534">
    <property type="entry name" value="Redoxin"/>
    <property type="match status" value="1"/>
</dbReference>
<dbReference type="AlphaFoldDB" id="A0A212LGX4"/>
<dbReference type="SUPFAM" id="SSF52833">
    <property type="entry name" value="Thioredoxin-like"/>
    <property type="match status" value="1"/>
</dbReference>
<dbReference type="InterPro" id="IPR013766">
    <property type="entry name" value="Thioredoxin_domain"/>
</dbReference>
<dbReference type="PROSITE" id="PS51352">
    <property type="entry name" value="THIOREDOXIN_2"/>
    <property type="match status" value="1"/>
</dbReference>
<comment type="function">
    <text evidence="6">Thiol-specific peroxidase that catalyzes the reduction of hydrogen peroxide and organic hydroperoxides to water and alcohols, respectively. Plays a role in cell protection against oxidative stress by detoxifying peroxides.</text>
</comment>
<dbReference type="GO" id="GO:0008379">
    <property type="term" value="F:thioredoxin peroxidase activity"/>
    <property type="evidence" value="ECO:0007669"/>
    <property type="project" value="InterPro"/>
</dbReference>
<keyword evidence="1 6" id="KW-0575">Peroxidase</keyword>
<evidence type="ECO:0000256" key="1">
    <source>
        <dbReference type="ARBA" id="ARBA00022559"/>
    </source>
</evidence>
<dbReference type="GO" id="GO:0005737">
    <property type="term" value="C:cytoplasm"/>
    <property type="evidence" value="ECO:0007669"/>
    <property type="project" value="TreeGrafter"/>
</dbReference>
<comment type="catalytic activity">
    <reaction evidence="6">
        <text>a hydroperoxide + 2 glutathione = an alcohol + glutathione disulfide + H2O</text>
        <dbReference type="Rhea" id="RHEA:62632"/>
        <dbReference type="ChEBI" id="CHEBI:15377"/>
        <dbReference type="ChEBI" id="CHEBI:30879"/>
        <dbReference type="ChEBI" id="CHEBI:35924"/>
        <dbReference type="ChEBI" id="CHEBI:57925"/>
        <dbReference type="ChEBI" id="CHEBI:58297"/>
        <dbReference type="EC" id="1.11.1.27"/>
    </reaction>
</comment>
<dbReference type="GO" id="GO:0042744">
    <property type="term" value="P:hydrogen peroxide catabolic process"/>
    <property type="evidence" value="ECO:0007669"/>
    <property type="project" value="TreeGrafter"/>
</dbReference>
<evidence type="ECO:0000256" key="4">
    <source>
        <dbReference type="ARBA" id="ARBA00023284"/>
    </source>
</evidence>
<keyword evidence="2 6" id="KW-0049">Antioxidant</keyword>
<dbReference type="PANTHER" id="PTHR10430">
    <property type="entry name" value="PEROXIREDOXIN"/>
    <property type="match status" value="1"/>
</dbReference>
<evidence type="ECO:0000256" key="3">
    <source>
        <dbReference type="ARBA" id="ARBA00023002"/>
    </source>
</evidence>
<dbReference type="Gene3D" id="3.40.30.10">
    <property type="entry name" value="Glutaredoxin"/>
    <property type="match status" value="1"/>
</dbReference>
<dbReference type="FunFam" id="3.40.30.10:FF:000020">
    <property type="entry name" value="Peroxiredoxin"/>
    <property type="match status" value="1"/>
</dbReference>
<name>A0A212LGX4_9HYPH</name>